<name>A0ABS2NFY9_9BACI</name>
<evidence type="ECO:0000313" key="1">
    <source>
        <dbReference type="EMBL" id="MBM7586669.1"/>
    </source>
</evidence>
<sequence length="125" mass="14690">MRYSILISIILLNIFILSSCNSVEKITDANEIIKKEIVFFTDENNVRNETSYYDAVIELKRRFPEELKEMKIVSKKNEDENKFSKYNETYPAIVMIDQNQVVLKIVGYTDTEDIVIPISNTIEKW</sequence>
<dbReference type="EMBL" id="JAFBDZ010000003">
    <property type="protein sequence ID" value="MBM7586669.1"/>
    <property type="molecule type" value="Genomic_DNA"/>
</dbReference>
<comment type="caution">
    <text evidence="1">The sequence shown here is derived from an EMBL/GenBank/DDBJ whole genome shotgun (WGS) entry which is preliminary data.</text>
</comment>
<evidence type="ECO:0000313" key="2">
    <source>
        <dbReference type="Proteomes" id="UP001646157"/>
    </source>
</evidence>
<dbReference type="PROSITE" id="PS51257">
    <property type="entry name" value="PROKAR_LIPOPROTEIN"/>
    <property type="match status" value="1"/>
</dbReference>
<proteinExistence type="predicted"/>
<dbReference type="Proteomes" id="UP001646157">
    <property type="component" value="Unassembled WGS sequence"/>
</dbReference>
<reference evidence="1 2" key="1">
    <citation type="submission" date="2021-01" db="EMBL/GenBank/DDBJ databases">
        <title>Genomic Encyclopedia of Type Strains, Phase IV (KMG-IV): sequencing the most valuable type-strain genomes for metagenomic binning, comparative biology and taxonomic classification.</title>
        <authorList>
            <person name="Goeker M."/>
        </authorList>
    </citation>
    <scope>NUCLEOTIDE SEQUENCE [LARGE SCALE GENOMIC DNA]</scope>
    <source>
        <strain evidence="1 2">DSM 24834</strain>
    </source>
</reference>
<protein>
    <recommendedName>
        <fullName evidence="3">Small peptidoglycan-associated lipoprotein</fullName>
    </recommendedName>
</protein>
<gene>
    <name evidence="1" type="ORF">JOC86_003221</name>
</gene>
<accession>A0ABS2NFY9</accession>
<keyword evidence="2" id="KW-1185">Reference proteome</keyword>
<organism evidence="1 2">
    <name type="scientific">Rossellomorea pakistanensis</name>
    <dbReference type="NCBI Taxonomy" id="992288"/>
    <lineage>
        <taxon>Bacteria</taxon>
        <taxon>Bacillati</taxon>
        <taxon>Bacillota</taxon>
        <taxon>Bacilli</taxon>
        <taxon>Bacillales</taxon>
        <taxon>Bacillaceae</taxon>
        <taxon>Rossellomorea</taxon>
    </lineage>
</organism>
<evidence type="ECO:0008006" key="3">
    <source>
        <dbReference type="Google" id="ProtNLM"/>
    </source>
</evidence>
<dbReference type="RefSeq" id="WP_205173862.1">
    <property type="nucleotide sequence ID" value="NZ_JAFBDZ010000003.1"/>
</dbReference>